<comment type="caution">
    <text evidence="1">The sequence shown here is derived from an EMBL/GenBank/DDBJ whole genome shotgun (WGS) entry which is preliminary data.</text>
</comment>
<dbReference type="Proteomes" id="UP000770661">
    <property type="component" value="Unassembled WGS sequence"/>
</dbReference>
<organism evidence="1 2">
    <name type="scientific">Chionoecetes opilio</name>
    <name type="common">Atlantic snow crab</name>
    <name type="synonym">Cancer opilio</name>
    <dbReference type="NCBI Taxonomy" id="41210"/>
    <lineage>
        <taxon>Eukaryota</taxon>
        <taxon>Metazoa</taxon>
        <taxon>Ecdysozoa</taxon>
        <taxon>Arthropoda</taxon>
        <taxon>Crustacea</taxon>
        <taxon>Multicrustacea</taxon>
        <taxon>Malacostraca</taxon>
        <taxon>Eumalacostraca</taxon>
        <taxon>Eucarida</taxon>
        <taxon>Decapoda</taxon>
        <taxon>Pleocyemata</taxon>
        <taxon>Brachyura</taxon>
        <taxon>Eubrachyura</taxon>
        <taxon>Majoidea</taxon>
        <taxon>Majidae</taxon>
        <taxon>Chionoecetes</taxon>
    </lineage>
</organism>
<dbReference type="EMBL" id="JACEEZ010006593">
    <property type="protein sequence ID" value="KAG0724661.1"/>
    <property type="molecule type" value="Genomic_DNA"/>
</dbReference>
<keyword evidence="2" id="KW-1185">Reference proteome</keyword>
<dbReference type="AlphaFoldDB" id="A0A8J4YJP5"/>
<reference evidence="1" key="1">
    <citation type="submission" date="2020-07" db="EMBL/GenBank/DDBJ databases">
        <title>The High-quality genome of the commercially important snow crab, Chionoecetes opilio.</title>
        <authorList>
            <person name="Jeong J.-H."/>
            <person name="Ryu S."/>
        </authorList>
    </citation>
    <scope>NUCLEOTIDE SEQUENCE</scope>
    <source>
        <strain evidence="1">MADBK_172401_WGS</strain>
        <tissue evidence="1">Digestive gland</tissue>
    </source>
</reference>
<dbReference type="OrthoDB" id="10249888at2759"/>
<evidence type="ECO:0000313" key="2">
    <source>
        <dbReference type="Proteomes" id="UP000770661"/>
    </source>
</evidence>
<name>A0A8J4YJP5_CHIOP</name>
<sequence length="181" mass="20266">MSWSKSLKNTFQRRGPSTLPCGTLAKIGCSSEIVTPNWLWKCTERWERVEELLFPLTKETEKGVQRIPPLHVSNPDSSWFKTMDLQESEPPQRMRTPSGNLLQGINPLIYLSNDDKKNMEDDVEKILSDGNVEGCVMGSSPMGLISVYVTVLLSLLCPDVISIFRGEGHSAFGMELCFNGK</sequence>
<accession>A0A8J4YJP5</accession>
<proteinExistence type="predicted"/>
<gene>
    <name evidence="1" type="primary">CTDP1</name>
    <name evidence="1" type="ORF">GWK47_040122</name>
</gene>
<dbReference type="InterPro" id="IPR036420">
    <property type="entry name" value="BRCT_dom_sf"/>
</dbReference>
<evidence type="ECO:0000313" key="1">
    <source>
        <dbReference type="EMBL" id="KAG0724661.1"/>
    </source>
</evidence>
<protein>
    <submittedName>
        <fullName evidence="1">RNA polymerase II subunit A C-terminal domain phosphatase</fullName>
    </submittedName>
</protein>
<dbReference type="Gene3D" id="3.40.50.10190">
    <property type="entry name" value="BRCT domain"/>
    <property type="match status" value="1"/>
</dbReference>